<feature type="compositionally biased region" description="Basic and acidic residues" evidence="1">
    <location>
        <begin position="50"/>
        <end position="59"/>
    </location>
</feature>
<gene>
    <name evidence="2" type="ORF">cubi_01003</name>
</gene>
<name>A0A1J4M9G7_9CRYT</name>
<dbReference type="GeneID" id="39977794"/>
<dbReference type="RefSeq" id="XP_028872966.1">
    <property type="nucleotide sequence ID" value="XM_029018015.1"/>
</dbReference>
<evidence type="ECO:0008006" key="4">
    <source>
        <dbReference type="Google" id="ProtNLM"/>
    </source>
</evidence>
<feature type="compositionally biased region" description="Basic residues" evidence="1">
    <location>
        <begin position="272"/>
        <end position="284"/>
    </location>
</feature>
<organism evidence="2 3">
    <name type="scientific">Cryptosporidium ubiquitum</name>
    <dbReference type="NCBI Taxonomy" id="857276"/>
    <lineage>
        <taxon>Eukaryota</taxon>
        <taxon>Sar</taxon>
        <taxon>Alveolata</taxon>
        <taxon>Apicomplexa</taxon>
        <taxon>Conoidasida</taxon>
        <taxon>Coccidia</taxon>
        <taxon>Eucoccidiorida</taxon>
        <taxon>Eimeriorina</taxon>
        <taxon>Cryptosporidiidae</taxon>
        <taxon>Cryptosporidium</taxon>
    </lineage>
</organism>
<feature type="compositionally biased region" description="Polar residues" evidence="1">
    <location>
        <begin position="202"/>
        <end position="217"/>
    </location>
</feature>
<feature type="region of interest" description="Disordered" evidence="1">
    <location>
        <begin position="196"/>
        <end position="284"/>
    </location>
</feature>
<reference evidence="2 3" key="1">
    <citation type="submission" date="2016-10" db="EMBL/GenBank/DDBJ databases">
        <title>Reductive evolution of mitochondrial metabolism and differential evolution of invasion-related proteins in Cryptosporidium.</title>
        <authorList>
            <person name="Liu S."/>
            <person name="Roellig D.M."/>
            <person name="Guo Y."/>
            <person name="Li N."/>
            <person name="Frace M.A."/>
            <person name="Tang K."/>
            <person name="Zhang L."/>
            <person name="Feng Y."/>
            <person name="Xiao L."/>
        </authorList>
    </citation>
    <scope>NUCLEOTIDE SEQUENCE [LARGE SCALE GENOMIC DNA]</scope>
    <source>
        <strain evidence="2">39726</strain>
    </source>
</reference>
<dbReference type="Proteomes" id="UP000186176">
    <property type="component" value="Unassembled WGS sequence"/>
</dbReference>
<dbReference type="OrthoDB" id="339605at2759"/>
<evidence type="ECO:0000313" key="2">
    <source>
        <dbReference type="EMBL" id="OII70858.1"/>
    </source>
</evidence>
<dbReference type="VEuPathDB" id="CryptoDB:cubi_01003"/>
<evidence type="ECO:0000313" key="3">
    <source>
        <dbReference type="Proteomes" id="UP000186176"/>
    </source>
</evidence>
<evidence type="ECO:0000256" key="1">
    <source>
        <dbReference type="SAM" id="MobiDB-lite"/>
    </source>
</evidence>
<feature type="compositionally biased region" description="Low complexity" evidence="1">
    <location>
        <begin position="84"/>
        <end position="94"/>
    </location>
</feature>
<feature type="compositionally biased region" description="Basic and acidic residues" evidence="1">
    <location>
        <begin position="97"/>
        <end position="112"/>
    </location>
</feature>
<proteinExistence type="predicted"/>
<keyword evidence="3" id="KW-1185">Reference proteome</keyword>
<dbReference type="EMBL" id="LRBP01000039">
    <property type="protein sequence ID" value="OII70858.1"/>
    <property type="molecule type" value="Genomic_DNA"/>
</dbReference>
<comment type="caution">
    <text evidence="2">The sequence shown here is derived from an EMBL/GenBank/DDBJ whole genome shotgun (WGS) entry which is preliminary data.</text>
</comment>
<accession>A0A1J4M9G7</accession>
<sequence length="284" mass="31487">MEDEELGTTNTSNLTCPMNLEEVKKHDIDNPEKVLVKGQSVGEENTTITMEKDNAEKLKSQQAIGEEPNRDAGESPEEAVCLENSNISNSNIGSTLKSEKLGENKESTKMEDTPCSGSENKNKHLSKIDFSVFEEGLYRRYKSFFHDKQANEIDLSQDKITVSKKINEHFSGFEINPVDVIRTFLVLRKNSEHSHGHFVMSPAQSPEPNIHPSSEGNTRGRRCANKDIGSVGNDANNTEANANGANSYKGEYKSENSSIADNHAEIGVSTRNSRKGRVSNRGRR</sequence>
<feature type="region of interest" description="Disordered" evidence="1">
    <location>
        <begin position="36"/>
        <end position="120"/>
    </location>
</feature>
<dbReference type="AlphaFoldDB" id="A0A1J4M9G7"/>
<feature type="compositionally biased region" description="Low complexity" evidence="1">
    <location>
        <begin position="233"/>
        <end position="246"/>
    </location>
</feature>
<protein>
    <recommendedName>
        <fullName evidence="4">Histone deacetylase complex subunit SAP30 Sin3 binding domain-containing protein</fullName>
    </recommendedName>
</protein>